<dbReference type="RefSeq" id="WP_186835080.1">
    <property type="nucleotide sequence ID" value="NZ_JACOOQ010000010.1"/>
</dbReference>
<evidence type="ECO:0008006" key="3">
    <source>
        <dbReference type="Google" id="ProtNLM"/>
    </source>
</evidence>
<name>A0A8I0DNI9_9CLOT</name>
<proteinExistence type="predicted"/>
<dbReference type="Proteomes" id="UP000662088">
    <property type="component" value="Unassembled WGS sequence"/>
</dbReference>
<comment type="caution">
    <text evidence="1">The sequence shown here is derived from an EMBL/GenBank/DDBJ whole genome shotgun (WGS) entry which is preliminary data.</text>
</comment>
<dbReference type="AlphaFoldDB" id="A0A8I0DNI9"/>
<organism evidence="1 2">
    <name type="scientific">Clostridium lentum</name>
    <dbReference type="NCBI Taxonomy" id="2763037"/>
    <lineage>
        <taxon>Bacteria</taxon>
        <taxon>Bacillati</taxon>
        <taxon>Bacillota</taxon>
        <taxon>Clostridia</taxon>
        <taxon>Eubacteriales</taxon>
        <taxon>Clostridiaceae</taxon>
        <taxon>Clostridium</taxon>
    </lineage>
</organism>
<evidence type="ECO:0000313" key="1">
    <source>
        <dbReference type="EMBL" id="MBC5640210.1"/>
    </source>
</evidence>
<reference evidence="1" key="1">
    <citation type="submission" date="2020-08" db="EMBL/GenBank/DDBJ databases">
        <title>Genome public.</title>
        <authorList>
            <person name="Liu C."/>
            <person name="Sun Q."/>
        </authorList>
    </citation>
    <scope>NUCLEOTIDE SEQUENCE</scope>
    <source>
        <strain evidence="1">NSJ-42</strain>
    </source>
</reference>
<sequence>MTFDKALRLKLKKIKELNNKVYPVIAPEGVRPPFLVYRKSRSKLSKDLSGIINDIESTYELVLIADDYSNLDLISELLKRKLTGLLFKRLGETGPRIENLDLEELGQEYIYQPNAYKSSLLLTVNYKEE</sequence>
<protein>
    <recommendedName>
        <fullName evidence="3">DUF3168 domain-containing protein</fullName>
    </recommendedName>
</protein>
<accession>A0A8I0DNI9</accession>
<dbReference type="EMBL" id="JACOOQ010000010">
    <property type="protein sequence ID" value="MBC5640210.1"/>
    <property type="molecule type" value="Genomic_DNA"/>
</dbReference>
<evidence type="ECO:0000313" key="2">
    <source>
        <dbReference type="Proteomes" id="UP000662088"/>
    </source>
</evidence>
<keyword evidence="2" id="KW-1185">Reference proteome</keyword>
<gene>
    <name evidence="1" type="ORF">H8R92_07145</name>
</gene>